<feature type="binding site" evidence="6">
    <location>
        <position position="201"/>
    </location>
    <ligand>
        <name>NAD(+)</name>
        <dbReference type="ChEBI" id="CHEBI:57540"/>
    </ligand>
</feature>
<dbReference type="SUPFAM" id="SSF51735">
    <property type="entry name" value="NAD(P)-binding Rossmann-fold domains"/>
    <property type="match status" value="1"/>
</dbReference>
<evidence type="ECO:0000256" key="4">
    <source>
        <dbReference type="PIRNR" id="PIRNR000185"/>
    </source>
</evidence>
<feature type="binding site" evidence="6">
    <location>
        <position position="80"/>
    </location>
    <ligand>
        <name>substrate</name>
    </ligand>
</feature>
<dbReference type="SMART" id="SM00839">
    <property type="entry name" value="ELFV_dehydrog"/>
    <property type="match status" value="1"/>
</dbReference>
<dbReference type="EMBL" id="BOVK01000028">
    <property type="protein sequence ID" value="GIQ69487.1"/>
    <property type="molecule type" value="Genomic_DNA"/>
</dbReference>
<dbReference type="Pfam" id="PF02812">
    <property type="entry name" value="ELFV_dehydrog_N"/>
    <property type="match status" value="1"/>
</dbReference>
<accession>A0A8J4M308</accession>
<keyword evidence="6" id="KW-0520">NAD</keyword>
<evidence type="ECO:0000256" key="5">
    <source>
        <dbReference type="PIRSR" id="PIRSR000185-1"/>
    </source>
</evidence>
<dbReference type="GO" id="GO:0006538">
    <property type="term" value="P:L-glutamate catabolic process"/>
    <property type="evidence" value="ECO:0007669"/>
    <property type="project" value="TreeGrafter"/>
</dbReference>
<dbReference type="PRINTS" id="PR00082">
    <property type="entry name" value="GLFDHDRGNASE"/>
</dbReference>
<dbReference type="Gene3D" id="3.40.50.10860">
    <property type="entry name" value="Leucine Dehydrogenase, chain A, domain 1"/>
    <property type="match status" value="1"/>
</dbReference>
<evidence type="ECO:0000259" key="9">
    <source>
        <dbReference type="SMART" id="SM00839"/>
    </source>
</evidence>
<sequence>MSIQMSEIIERSLQDLLGEPTFLPDLRDGYREKAFRSLAAILSTPNHVHKAYLRVVLENGEVVRIPAYRIQHNDTLGPYKGGIRFHESVNEDEVVNLAALMTLKNALHEVPFGGGKGGVTINPRDYTVRELYQICKKYVRYFSDVLGPDKDIPAPDAGTGEREMDWMMSEYKSIRPGKPYRGSFTGKSVMNGGSLGRREATGKGVYFTLRYFLQDYLTEHHQYLAESENPVAQTALAYRGRTLKLAVQGFGNVGSVAALEAYHCDQLNNQVVAVSDRNVTLYNPEGLSIPALVQYTSMNKGDLPQTAEELSAAGVQAEILEREAVLYLDVDVLVLAALENQIREDNVERVRAKVLVEGANAPISEEADAELTRQGFIIIPDILANAGGVIVSYLEWLQGRETQFYSEDEVFKQLHDKMSATMKTVYPVFMATGKSLRQVCYNQAIIKLSANLYLQGKLF</sequence>
<evidence type="ECO:0000256" key="7">
    <source>
        <dbReference type="PIRSR" id="PIRSR000185-3"/>
    </source>
</evidence>
<dbReference type="AlphaFoldDB" id="A0A8J4M308"/>
<dbReference type="InterPro" id="IPR036291">
    <property type="entry name" value="NAD(P)-bd_dom_sf"/>
</dbReference>
<name>A0A8J4M308_9BACL</name>
<dbReference type="InterPro" id="IPR006095">
    <property type="entry name" value="Glu/Leu/Phe/Val/Trp_DH"/>
</dbReference>
<dbReference type="SUPFAM" id="SSF53223">
    <property type="entry name" value="Aminoacid dehydrogenase-like, N-terminal domain"/>
    <property type="match status" value="1"/>
</dbReference>
<evidence type="ECO:0000256" key="1">
    <source>
        <dbReference type="ARBA" id="ARBA00006382"/>
    </source>
</evidence>
<organism evidence="10 11">
    <name type="scientific">Xylanibacillus composti</name>
    <dbReference type="NCBI Taxonomy" id="1572762"/>
    <lineage>
        <taxon>Bacteria</taxon>
        <taxon>Bacillati</taxon>
        <taxon>Bacillota</taxon>
        <taxon>Bacilli</taxon>
        <taxon>Bacillales</taxon>
        <taxon>Paenibacillaceae</taxon>
        <taxon>Xylanibacillus</taxon>
    </lineage>
</organism>
<protein>
    <recommendedName>
        <fullName evidence="2 4">Glutamate dehydrogenase</fullName>
    </recommendedName>
</protein>
<dbReference type="RefSeq" id="WP_213412285.1">
    <property type="nucleotide sequence ID" value="NZ_BOVK01000028.1"/>
</dbReference>
<evidence type="ECO:0000256" key="2">
    <source>
        <dbReference type="ARBA" id="ARBA00012896"/>
    </source>
</evidence>
<dbReference type="PROSITE" id="PS00074">
    <property type="entry name" value="GLFV_DEHYDROGENASE"/>
    <property type="match status" value="1"/>
</dbReference>
<dbReference type="GO" id="GO:0000166">
    <property type="term" value="F:nucleotide binding"/>
    <property type="evidence" value="ECO:0007669"/>
    <property type="project" value="UniProtKB-KW"/>
</dbReference>
<dbReference type="Gene3D" id="3.40.50.720">
    <property type="entry name" value="NAD(P)-binding Rossmann-like Domain"/>
    <property type="match status" value="1"/>
</dbReference>
<evidence type="ECO:0000256" key="6">
    <source>
        <dbReference type="PIRSR" id="PIRSR000185-2"/>
    </source>
</evidence>
<proteinExistence type="inferred from homology"/>
<feature type="domain" description="Glutamate/phenylalanine/leucine/valine/L-tryptophan dehydrogenase C-terminal" evidence="9">
    <location>
        <begin position="228"/>
        <end position="456"/>
    </location>
</feature>
<feature type="binding site" evidence="6">
    <location>
        <position position="392"/>
    </location>
    <ligand>
        <name>substrate</name>
    </ligand>
</feature>
<evidence type="ECO:0000256" key="8">
    <source>
        <dbReference type="RuleBase" id="RU004417"/>
    </source>
</evidence>
<evidence type="ECO:0000313" key="11">
    <source>
        <dbReference type="Proteomes" id="UP000677918"/>
    </source>
</evidence>
<dbReference type="Proteomes" id="UP000677918">
    <property type="component" value="Unassembled WGS sequence"/>
</dbReference>
<feature type="site" description="Important for catalysis" evidence="7">
    <location>
        <position position="156"/>
    </location>
</feature>
<dbReference type="PIRSF" id="PIRSF000185">
    <property type="entry name" value="Glu_DH"/>
    <property type="match status" value="1"/>
</dbReference>
<dbReference type="InterPro" id="IPR046346">
    <property type="entry name" value="Aminoacid_DH-like_N_sf"/>
</dbReference>
<dbReference type="CDD" id="cd01076">
    <property type="entry name" value="NAD_bind_1_Glu_DH"/>
    <property type="match status" value="1"/>
</dbReference>
<comment type="caution">
    <text evidence="10">The sequence shown here is derived from an EMBL/GenBank/DDBJ whole genome shotgun (WGS) entry which is preliminary data.</text>
</comment>
<keyword evidence="3 4" id="KW-0560">Oxidoreductase</keyword>
<dbReference type="PANTHER" id="PTHR11606:SF13">
    <property type="entry name" value="GLUTAMATE DEHYDROGENASE 1, MITOCHONDRIAL"/>
    <property type="match status" value="1"/>
</dbReference>
<dbReference type="InterPro" id="IPR033524">
    <property type="entry name" value="Glu/Leu/Phe/Val_DH_AS"/>
</dbReference>
<dbReference type="InterPro" id="IPR006096">
    <property type="entry name" value="Glu/Leu/Phe/Val/Trp_DH_C"/>
</dbReference>
<dbReference type="PANTHER" id="PTHR11606">
    <property type="entry name" value="GLUTAMATE DEHYDROGENASE"/>
    <property type="match status" value="1"/>
</dbReference>
<dbReference type="GO" id="GO:0004352">
    <property type="term" value="F:glutamate dehydrogenase (NAD+) activity"/>
    <property type="evidence" value="ECO:0007669"/>
    <property type="project" value="TreeGrafter"/>
</dbReference>
<dbReference type="InterPro" id="IPR033922">
    <property type="entry name" value="NAD_bind_Glu_DH"/>
</dbReference>
<keyword evidence="6" id="KW-0547">Nucleotide-binding</keyword>
<dbReference type="InterPro" id="IPR014362">
    <property type="entry name" value="Glu_DH"/>
</dbReference>
<feature type="active site" description="Proton donor" evidence="5">
    <location>
        <position position="116"/>
    </location>
</feature>
<dbReference type="Pfam" id="PF00208">
    <property type="entry name" value="ELFV_dehydrog"/>
    <property type="match status" value="1"/>
</dbReference>
<gene>
    <name evidence="10" type="primary">gdhA</name>
    <name evidence="10" type="ORF">XYCOK13_23110</name>
</gene>
<evidence type="ECO:0000256" key="3">
    <source>
        <dbReference type="ARBA" id="ARBA00023002"/>
    </source>
</evidence>
<feature type="binding site" evidence="6">
    <location>
        <position position="104"/>
    </location>
    <ligand>
        <name>substrate</name>
    </ligand>
</feature>
<dbReference type="InterPro" id="IPR006097">
    <property type="entry name" value="Glu/Leu/Phe/Val/Trp_DH_dimer"/>
</dbReference>
<reference evidence="10" key="1">
    <citation type="submission" date="2021-04" db="EMBL/GenBank/DDBJ databases">
        <title>Draft genome sequence of Xylanibacillus composti strain K13.</title>
        <authorList>
            <person name="Uke A."/>
            <person name="Chhe C."/>
            <person name="Baramee S."/>
            <person name="Kosugi A."/>
        </authorList>
    </citation>
    <scope>NUCLEOTIDE SEQUENCE</scope>
    <source>
        <strain evidence="10">K13</strain>
    </source>
</reference>
<feature type="binding site" evidence="6">
    <location>
        <position position="252"/>
    </location>
    <ligand>
        <name>NAD(+)</name>
        <dbReference type="ChEBI" id="CHEBI:57540"/>
    </ligand>
</feature>
<comment type="similarity">
    <text evidence="1 4 8">Belongs to the Glu/Leu/Phe/Val dehydrogenases family.</text>
</comment>
<evidence type="ECO:0000313" key="10">
    <source>
        <dbReference type="EMBL" id="GIQ69487.1"/>
    </source>
</evidence>
<keyword evidence="11" id="KW-1185">Reference proteome</keyword>